<keyword evidence="4" id="KW-1185">Reference proteome</keyword>
<reference evidence="3" key="1">
    <citation type="submission" date="2021-08" db="EMBL/GenBank/DDBJ databases">
        <title>WGS assembly of Ceratopteris richardii.</title>
        <authorList>
            <person name="Marchant D.B."/>
            <person name="Chen G."/>
            <person name="Jenkins J."/>
            <person name="Shu S."/>
            <person name="Leebens-Mack J."/>
            <person name="Grimwood J."/>
            <person name="Schmutz J."/>
            <person name="Soltis P."/>
            <person name="Soltis D."/>
            <person name="Chen Z.-H."/>
        </authorList>
    </citation>
    <scope>NUCLEOTIDE SEQUENCE</scope>
    <source>
        <strain evidence="3">Whitten #5841</strain>
        <tissue evidence="3">Leaf</tissue>
    </source>
</reference>
<organism evidence="3 4">
    <name type="scientific">Ceratopteris richardii</name>
    <name type="common">Triangle waterfern</name>
    <dbReference type="NCBI Taxonomy" id="49495"/>
    <lineage>
        <taxon>Eukaryota</taxon>
        <taxon>Viridiplantae</taxon>
        <taxon>Streptophyta</taxon>
        <taxon>Embryophyta</taxon>
        <taxon>Tracheophyta</taxon>
        <taxon>Polypodiopsida</taxon>
        <taxon>Polypodiidae</taxon>
        <taxon>Polypodiales</taxon>
        <taxon>Pteridineae</taxon>
        <taxon>Pteridaceae</taxon>
        <taxon>Parkerioideae</taxon>
        <taxon>Ceratopteris</taxon>
    </lineage>
</organism>
<comment type="caution">
    <text evidence="3">The sequence shown here is derived from an EMBL/GenBank/DDBJ whole genome shotgun (WGS) entry which is preliminary data.</text>
</comment>
<evidence type="ECO:0000256" key="1">
    <source>
        <dbReference type="ARBA" id="ARBA00008690"/>
    </source>
</evidence>
<dbReference type="AlphaFoldDB" id="A0A8T2VJF1"/>
<name>A0A8T2VJF1_CERRI</name>
<dbReference type="Proteomes" id="UP000825935">
    <property type="component" value="Chromosome 1"/>
</dbReference>
<proteinExistence type="inferred from homology"/>
<evidence type="ECO:0000313" key="4">
    <source>
        <dbReference type="Proteomes" id="UP000825935"/>
    </source>
</evidence>
<dbReference type="OrthoDB" id="1931928at2759"/>
<comment type="similarity">
    <text evidence="1">Belongs to the fantastic four family.</text>
</comment>
<dbReference type="InterPro" id="IPR021410">
    <property type="entry name" value="FAF"/>
</dbReference>
<dbReference type="PANTHER" id="PTHR33155:SF75">
    <property type="entry name" value="OS02G0750800 PROTEIN"/>
    <property type="match status" value="1"/>
</dbReference>
<protein>
    <recommendedName>
        <fullName evidence="2">FAF domain-containing protein</fullName>
    </recommendedName>
</protein>
<gene>
    <name evidence="3" type="ORF">KP509_01G046100</name>
</gene>
<feature type="domain" description="FAF" evidence="2">
    <location>
        <begin position="213"/>
        <end position="272"/>
    </location>
</feature>
<accession>A0A8T2VJF1</accession>
<dbReference type="PANTHER" id="PTHR33155">
    <property type="entry name" value="FANTASTIC FOUR-LIKE PROTEIN (DUF3049)"/>
    <property type="match status" value="1"/>
</dbReference>
<evidence type="ECO:0000313" key="3">
    <source>
        <dbReference type="EMBL" id="KAH7446234.1"/>
    </source>
</evidence>
<evidence type="ECO:0000259" key="2">
    <source>
        <dbReference type="Pfam" id="PF11250"/>
    </source>
</evidence>
<dbReference type="Pfam" id="PF11250">
    <property type="entry name" value="FAF"/>
    <property type="match status" value="1"/>
</dbReference>
<dbReference type="EMBL" id="CM035406">
    <property type="protein sequence ID" value="KAH7446234.1"/>
    <property type="molecule type" value="Genomic_DNA"/>
</dbReference>
<sequence length="389" mass="43502">MPFIVLTPHQCASSASAYSFSYSSMPSCNKGVEGQEGLPVTSNVLNSASDCVGELITHFPPRSEKLNDNIYDKDETIIEVRHGFGSAVSRNSHLEGLSTYQAEEPSAYKGYSDTQRVHPSGCKKKFQNCDRVSKDEVDDETSDDCYWILEEQDDDRVESHNEDTPSSNAADHLEWFQNDRYSFDSKEAPNLNPSIDDHSSIDEYFICSQAKCFPPPISILVNETHHGLPTHIPKTLWRSVKRDGRFVLQEVQVLPYEFFQATRECGRLRLQLVCPGSDYSGGYSGTASLEADQVSLLSSDNAHGFDAITEVCQHEEHGTLTSMGVHSYTNMEEKIVDCICEENEIPFKDLLPSTCSHGEHDKLHQEQCSDAQLRFGINTTVSQMTFIAS</sequence>
<dbReference type="InterPro" id="IPR046431">
    <property type="entry name" value="FAF_dom"/>
</dbReference>